<protein>
    <submittedName>
        <fullName evidence="1">Uncharacterized protein</fullName>
    </submittedName>
</protein>
<name>A0A0E0CQM1_9ORYZ</name>
<accession>A0A0E0CQM1</accession>
<dbReference type="EnsemblPlants" id="OMERI02G29020.1">
    <property type="protein sequence ID" value="OMERI02G29020.1"/>
    <property type="gene ID" value="OMERI02G29020"/>
</dbReference>
<dbReference type="AlphaFoldDB" id="A0A0E0CQM1"/>
<proteinExistence type="predicted"/>
<organism evidence="1">
    <name type="scientific">Oryza meridionalis</name>
    <dbReference type="NCBI Taxonomy" id="40149"/>
    <lineage>
        <taxon>Eukaryota</taxon>
        <taxon>Viridiplantae</taxon>
        <taxon>Streptophyta</taxon>
        <taxon>Embryophyta</taxon>
        <taxon>Tracheophyta</taxon>
        <taxon>Spermatophyta</taxon>
        <taxon>Magnoliopsida</taxon>
        <taxon>Liliopsida</taxon>
        <taxon>Poales</taxon>
        <taxon>Poaceae</taxon>
        <taxon>BOP clade</taxon>
        <taxon>Oryzoideae</taxon>
        <taxon>Oryzeae</taxon>
        <taxon>Oryzinae</taxon>
        <taxon>Oryza</taxon>
    </lineage>
</organism>
<reference evidence="1" key="2">
    <citation type="submission" date="2018-05" db="EMBL/GenBank/DDBJ databases">
        <title>OmerRS3 (Oryza meridionalis Reference Sequence Version 3).</title>
        <authorList>
            <person name="Zhang J."/>
            <person name="Kudrna D."/>
            <person name="Lee S."/>
            <person name="Talag J."/>
            <person name="Welchert J."/>
            <person name="Wing R.A."/>
        </authorList>
    </citation>
    <scope>NUCLEOTIDE SEQUENCE [LARGE SCALE GENOMIC DNA]</scope>
    <source>
        <strain evidence="1">cv. OR44</strain>
    </source>
</reference>
<evidence type="ECO:0000313" key="2">
    <source>
        <dbReference type="Proteomes" id="UP000008021"/>
    </source>
</evidence>
<sequence length="145" mass="16432">MASSGNGASRFRLLRALVPTGRLYRCTWIQRPWVLGAHIDGSGTESCGSRWWWALGVTDRGHVFQKQWIKDIRPRSTPLSLSPNLAFWAAHRLHGTHPVEIDFLDLGIQGMGWECWPLRRRRGYCLTTVVLPHRRACACACAHDG</sequence>
<reference evidence="1" key="1">
    <citation type="submission" date="2015-04" db="UniProtKB">
        <authorList>
            <consortium name="EnsemblPlants"/>
        </authorList>
    </citation>
    <scope>IDENTIFICATION</scope>
</reference>
<evidence type="ECO:0000313" key="1">
    <source>
        <dbReference type="EnsemblPlants" id="OMERI02G29020.1"/>
    </source>
</evidence>
<dbReference type="Gramene" id="OMERI02G29020.1">
    <property type="protein sequence ID" value="OMERI02G29020.1"/>
    <property type="gene ID" value="OMERI02G29020"/>
</dbReference>
<dbReference type="HOGENOM" id="CLU_1799402_0_0_1"/>
<dbReference type="Proteomes" id="UP000008021">
    <property type="component" value="Chromosome 2"/>
</dbReference>
<keyword evidence="2" id="KW-1185">Reference proteome</keyword>